<comment type="caution">
    <text evidence="1">The sequence shown here is derived from an EMBL/GenBank/DDBJ whole genome shotgun (WGS) entry which is preliminary data.</text>
</comment>
<accession>A0A222W573</accession>
<reference evidence="2" key="1">
    <citation type="submission" date="2017-12" db="EMBL/GenBank/DDBJ databases">
        <authorList>
            <person name="Christensen H."/>
        </authorList>
    </citation>
    <scope>NUCLEOTIDE SEQUENCE [LARGE SCALE GENOMIC DNA]</scope>
    <source>
        <strain evidence="2">268A</strain>
    </source>
</reference>
<dbReference type="EMBL" id="PKGI01000050">
    <property type="protein sequence ID" value="PLA75786.1"/>
    <property type="molecule type" value="Genomic_DNA"/>
</dbReference>
<protein>
    <submittedName>
        <fullName evidence="1">Uncharacterized protein</fullName>
    </submittedName>
</protein>
<dbReference type="NCBIfam" id="NF033819">
    <property type="entry name" value="IS66_TnpB"/>
    <property type="match status" value="1"/>
</dbReference>
<dbReference type="Pfam" id="PF05717">
    <property type="entry name" value="TnpB_IS66"/>
    <property type="match status" value="1"/>
</dbReference>
<proteinExistence type="predicted"/>
<sequence length="115" mass="13559">MINLAELGRVFIVYGKTDMRRGIDSLAYIVKKSFNLDPFSGCVFLFCGSRRDRFKALYWDGQGFWLLYKRFENGKLAWPNNEDEVRELSDEQVMRLMQGFTIDPKINTARARELY</sequence>
<dbReference type="PANTHER" id="PTHR36455">
    <property type="match status" value="1"/>
</dbReference>
<dbReference type="RefSeq" id="WP_094130435.1">
    <property type="nucleotide sequence ID" value="NZ_BLAQ01000159.1"/>
</dbReference>
<organism evidence="1 2">
    <name type="scientific">Ligilactobacillus agilis</name>
    <dbReference type="NCBI Taxonomy" id="1601"/>
    <lineage>
        <taxon>Bacteria</taxon>
        <taxon>Bacillati</taxon>
        <taxon>Bacillota</taxon>
        <taxon>Bacilli</taxon>
        <taxon>Lactobacillales</taxon>
        <taxon>Lactobacillaceae</taxon>
        <taxon>Ligilactobacillus</taxon>
    </lineage>
</organism>
<dbReference type="InterPro" id="IPR008878">
    <property type="entry name" value="Transposase_IS66_Orf2"/>
</dbReference>
<dbReference type="AlphaFoldDB" id="A0A222W573"/>
<name>A0A222W573_9LACO</name>
<evidence type="ECO:0000313" key="2">
    <source>
        <dbReference type="Proteomes" id="UP000234579"/>
    </source>
</evidence>
<dbReference type="Proteomes" id="UP000234579">
    <property type="component" value="Unassembled WGS sequence"/>
</dbReference>
<dbReference type="PANTHER" id="PTHR36455:SF1">
    <property type="entry name" value="BLR8292 PROTEIN"/>
    <property type="match status" value="1"/>
</dbReference>
<dbReference type="KEGG" id="lagl:BEN83_07490"/>
<evidence type="ECO:0000313" key="1">
    <source>
        <dbReference type="EMBL" id="PLA75786.1"/>
    </source>
</evidence>
<gene>
    <name evidence="1" type="ORF">CYR79_09600</name>
</gene>